<feature type="compositionally biased region" description="Basic and acidic residues" evidence="1">
    <location>
        <begin position="1278"/>
        <end position="1287"/>
    </location>
</feature>
<feature type="region of interest" description="Disordered" evidence="1">
    <location>
        <begin position="1234"/>
        <end position="1362"/>
    </location>
</feature>
<feature type="compositionally biased region" description="Low complexity" evidence="1">
    <location>
        <begin position="688"/>
        <end position="720"/>
    </location>
</feature>
<dbReference type="InterPro" id="IPR058920">
    <property type="entry name" value="PAP-OAS1-bd-rel"/>
</dbReference>
<feature type="region of interest" description="Disordered" evidence="1">
    <location>
        <begin position="1121"/>
        <end position="1144"/>
    </location>
</feature>
<dbReference type="InterPro" id="IPR054708">
    <property type="entry name" value="MTPAP-like_central"/>
</dbReference>
<dbReference type="SUPFAM" id="SSF81631">
    <property type="entry name" value="PAP/OAS1 substrate-binding domain"/>
    <property type="match status" value="1"/>
</dbReference>
<accession>A0A453INQ0</accession>
<feature type="compositionally biased region" description="Basic and acidic residues" evidence="1">
    <location>
        <begin position="872"/>
        <end position="883"/>
    </location>
</feature>
<dbReference type="Proteomes" id="UP000015105">
    <property type="component" value="Chromosome 4D"/>
</dbReference>
<feature type="compositionally biased region" description="Polar residues" evidence="1">
    <location>
        <begin position="914"/>
        <end position="923"/>
    </location>
</feature>
<feature type="compositionally biased region" description="Low complexity" evidence="1">
    <location>
        <begin position="942"/>
        <end position="953"/>
    </location>
</feature>
<sequence length="1458" mass="161106">SPTQAASARPRHATPHSRDQTNTNTDPHGRHIPSRPNPPASFHSPPPRRPLPIAATPPLPTQPPPPRPAPRPDRSVARLGFAPLRLPRPRRFGSIRAEAGCSGPPPAAAPPGGSSGQPPPRRELGYRLAALVGARMAMVPNGLLPNASAGVTRRLDPDRWAVAESRTAELIARIQPNAYSEGRRHAVYNYVQRLIMNCLSCQVFTFGSVPLKTYLPDGDIDVTAFSNSEELKDTWANLVRDALEREEKSENAEFCVKEVQYIQAEVKLIKCLVDNIVVDISFNQVGGLCTLCFLEQVDNLINQNHLFKRSIILVKAWCFYESRILGAHHGLISTYALETLVLYIFHVFNNCFTGPLEVLYRFLEFFSNFDWEKFCLSLWGPVPISSLPDMTAEPPRMDTGELLLTKAFLDRCNHLYGVMPRTQENQGQPFVSKHFNVIDPLRANNNLGRSVSKGNYFRIRSAFSFGAKRLAKLLECPNEDLIAEVNQFFTNTLTRHGSGNRPDAPTPNLFPKHALKVVPAEASNSHENATMPKKKMEKPKLRANQGSLTEGSHSYAEPISQQPQRSDLRSRNSPKAIHPAVSHAQHQKVNVTQPNTKVSEPLERNRSGGSMPSERDGRMPNALFVNGRNGQNMSPFARTQSSPELTDPSIEGYSRGRRTRVVEMEKPVNNDYNSRRNNLVPEVPSNHSTKSSQDESMSSMNSSSHPSAKAASESNSVSSSYHEDNGFVINEELPSVSEAPEMQHEEHALVNLMASAKLHGFNGQAQLPMQLPSHMSVASLPLLPPTAFPQKPFAGIPPTSLIGSQWLHNMQFLQGFVPPPMAHYTYNPSFTTNTEDGNESEKSTTSDSNLDPGNTQYEYGFRLSRNFNHEGRDSHVHHFDDNNRSSSPNGVSGSPLDRQMQYTVEDSRVVEENYTNMFQNQTSREVRRNAPMSSGNLRTTQPSSSKSKPLSESSWDERAAKTSRASRDKWEKKPAFPAPATTTLSISKTGWQTGNSSDHMPTEADEGARNGVVVPVIRHEASDIVTGSVSSDPSRTSQVRNDFNASWMPNPMFAPFLIGSSQQRQADNSGLTFVPTGPPVPFVVLPFVPGNSDGSVPQFEGNDGIDQFPVNVAVQNFSSLNDVHQPDNSATSTTSSSTVGNPSYDHKPDILNSDIASHWQNLQYGRFCQDARPMGPVLYPFAVPPGYMQGHVPWDGPGRPPSPNVNWTQMVGPGQRAFPMMPLQPASERVTAVPPHYGEHAPRYRGGTGTYLPNPKVPFRDRERPSSSRYLRGGYNSDKGDNSDKEGSWANSRQRNTGRNYGRSQSERYGMRSDRQTTDEGQFDRQRRSYRNDSHRHEAGAQYLGQGQSHGSTNSARRPGNITHGVYSSPYAVPNGVGASDSPYFMVYPYEPAANHGSSSEPLEFGSLGPISMADDGDLPQPTRQVMANGFYGQRHTAFRVSSSHSSPDQPSSPQPRR</sequence>
<dbReference type="InterPro" id="IPR043519">
    <property type="entry name" value="NT_sf"/>
</dbReference>
<feature type="region of interest" description="Disordered" evidence="1">
    <location>
        <begin position="95"/>
        <end position="122"/>
    </location>
</feature>
<reference evidence="4" key="3">
    <citation type="journal article" date="2017" name="Nature">
        <title>Genome sequence of the progenitor of the wheat D genome Aegilops tauschii.</title>
        <authorList>
            <person name="Luo M.C."/>
            <person name="Gu Y.Q."/>
            <person name="Puiu D."/>
            <person name="Wang H."/>
            <person name="Twardziok S.O."/>
            <person name="Deal K.R."/>
            <person name="Huo N."/>
            <person name="Zhu T."/>
            <person name="Wang L."/>
            <person name="Wang Y."/>
            <person name="McGuire P.E."/>
            <person name="Liu S."/>
            <person name="Long H."/>
            <person name="Ramasamy R.K."/>
            <person name="Rodriguez J.C."/>
            <person name="Van S.L."/>
            <person name="Yuan L."/>
            <person name="Wang Z."/>
            <person name="Xia Z."/>
            <person name="Xiao L."/>
            <person name="Anderson O.D."/>
            <person name="Ouyang S."/>
            <person name="Liang Y."/>
            <person name="Zimin A.V."/>
            <person name="Pertea G."/>
            <person name="Qi P."/>
            <person name="Bennetzen J.L."/>
            <person name="Dai X."/>
            <person name="Dawson M.W."/>
            <person name="Muller H.G."/>
            <person name="Kugler K."/>
            <person name="Rivarola-Duarte L."/>
            <person name="Spannagl M."/>
            <person name="Mayer K.F.X."/>
            <person name="Lu F.H."/>
            <person name="Bevan M.W."/>
            <person name="Leroy P."/>
            <person name="Li P."/>
            <person name="You F.M."/>
            <person name="Sun Q."/>
            <person name="Liu Z."/>
            <person name="Lyons E."/>
            <person name="Wicker T."/>
            <person name="Salzberg S.L."/>
            <person name="Devos K.M."/>
            <person name="Dvorak J."/>
        </authorList>
    </citation>
    <scope>NUCLEOTIDE SEQUENCE [LARGE SCALE GENOMIC DNA]</scope>
    <source>
        <strain evidence="4">cv. AL8/78</strain>
    </source>
</reference>
<dbReference type="SUPFAM" id="SSF81301">
    <property type="entry name" value="Nucleotidyltransferase"/>
    <property type="match status" value="1"/>
</dbReference>
<dbReference type="EnsemblPlants" id="AET4Gv20628000.4">
    <property type="protein sequence ID" value="AET4Gv20628000.4"/>
    <property type="gene ID" value="AET4Gv20628000"/>
</dbReference>
<dbReference type="InterPro" id="IPR058921">
    <property type="entry name" value="PAP/OAS1-rel"/>
</dbReference>
<proteinExistence type="predicted"/>
<feature type="compositionally biased region" description="Polar residues" evidence="1">
    <location>
        <begin position="1289"/>
        <end position="1304"/>
    </location>
</feature>
<feature type="region of interest" description="Disordered" evidence="1">
    <location>
        <begin position="521"/>
        <end position="722"/>
    </location>
</feature>
<feature type="compositionally biased region" description="Basic and acidic residues" evidence="1">
    <location>
        <begin position="1305"/>
        <end position="1339"/>
    </location>
</feature>
<dbReference type="Gene3D" id="1.10.1410.10">
    <property type="match status" value="1"/>
</dbReference>
<protein>
    <recommendedName>
        <fullName evidence="6">Polymerase nucleotidyl transferase domain-containing protein</fullName>
    </recommendedName>
</protein>
<feature type="compositionally biased region" description="Polar residues" evidence="1">
    <location>
        <begin position="628"/>
        <end position="644"/>
    </location>
</feature>
<feature type="compositionally biased region" description="Polar residues" evidence="1">
    <location>
        <begin position="587"/>
        <end position="598"/>
    </location>
</feature>
<evidence type="ECO:0000313" key="5">
    <source>
        <dbReference type="Proteomes" id="UP000015105"/>
    </source>
</evidence>
<dbReference type="STRING" id="200361.A0A453INQ0"/>
<evidence type="ECO:0000259" key="3">
    <source>
        <dbReference type="Pfam" id="PF26180"/>
    </source>
</evidence>
<dbReference type="CDD" id="cd05402">
    <property type="entry name" value="NT_PAP_TUTase"/>
    <property type="match status" value="1"/>
</dbReference>
<feature type="compositionally biased region" description="Polar residues" evidence="1">
    <location>
        <begin position="845"/>
        <end position="857"/>
    </location>
</feature>
<reference evidence="5" key="1">
    <citation type="journal article" date="2014" name="Science">
        <title>Ancient hybridizations among the ancestral genomes of bread wheat.</title>
        <authorList>
            <consortium name="International Wheat Genome Sequencing Consortium,"/>
            <person name="Marcussen T."/>
            <person name="Sandve S.R."/>
            <person name="Heier L."/>
            <person name="Spannagl M."/>
            <person name="Pfeifer M."/>
            <person name="Jakobsen K.S."/>
            <person name="Wulff B.B."/>
            <person name="Steuernagel B."/>
            <person name="Mayer K.F."/>
            <person name="Olsen O.A."/>
        </authorList>
    </citation>
    <scope>NUCLEOTIDE SEQUENCE [LARGE SCALE GENOMIC DNA]</scope>
    <source>
        <strain evidence="5">cv. AL8/78</strain>
    </source>
</reference>
<name>A0A453INQ0_AEGTS</name>
<dbReference type="PANTHER" id="PTHR45979:SF30">
    <property type="entry name" value="NUCLEOTIDYLTRANSFERASE"/>
    <property type="match status" value="1"/>
</dbReference>
<feature type="region of interest" description="Disordered" evidence="1">
    <location>
        <begin position="1433"/>
        <end position="1458"/>
    </location>
</feature>
<feature type="region of interest" description="Disordered" evidence="1">
    <location>
        <begin position="914"/>
        <end position="1006"/>
    </location>
</feature>
<evidence type="ECO:0000259" key="2">
    <source>
        <dbReference type="Pfam" id="PF22600"/>
    </source>
</evidence>
<feature type="compositionally biased region" description="Polar residues" evidence="1">
    <location>
        <begin position="1121"/>
        <end position="1130"/>
    </location>
</feature>
<feature type="compositionally biased region" description="Polar residues" evidence="1">
    <location>
        <begin position="1345"/>
        <end position="1356"/>
    </location>
</feature>
<feature type="region of interest" description="Disordered" evidence="1">
    <location>
        <begin position="872"/>
        <end position="898"/>
    </location>
</feature>
<feature type="compositionally biased region" description="Polar residues" evidence="1">
    <location>
        <begin position="931"/>
        <end position="941"/>
    </location>
</feature>
<dbReference type="Gramene" id="AET4Gv20628000.4">
    <property type="protein sequence ID" value="AET4Gv20628000.4"/>
    <property type="gene ID" value="AET4Gv20628000"/>
</dbReference>
<dbReference type="Pfam" id="PF26180">
    <property type="entry name" value="PAP-OAS1"/>
    <property type="match status" value="1"/>
</dbReference>
<evidence type="ECO:0008006" key="6">
    <source>
        <dbReference type="Google" id="ProtNLM"/>
    </source>
</evidence>
<dbReference type="PANTHER" id="PTHR45979">
    <property type="entry name" value="PAP/OAS1 SUBSTRATE-BINDING DOMAIN SUPERFAMILY"/>
    <property type="match status" value="1"/>
</dbReference>
<dbReference type="Gene3D" id="3.30.460.10">
    <property type="entry name" value="Beta Polymerase, domain 2"/>
    <property type="match status" value="1"/>
</dbReference>
<organism evidence="4 5">
    <name type="scientific">Aegilops tauschii subsp. strangulata</name>
    <name type="common">Goatgrass</name>
    <dbReference type="NCBI Taxonomy" id="200361"/>
    <lineage>
        <taxon>Eukaryota</taxon>
        <taxon>Viridiplantae</taxon>
        <taxon>Streptophyta</taxon>
        <taxon>Embryophyta</taxon>
        <taxon>Tracheophyta</taxon>
        <taxon>Spermatophyta</taxon>
        <taxon>Magnoliopsida</taxon>
        <taxon>Liliopsida</taxon>
        <taxon>Poales</taxon>
        <taxon>Poaceae</taxon>
        <taxon>BOP clade</taxon>
        <taxon>Pooideae</taxon>
        <taxon>Triticodae</taxon>
        <taxon>Triticeae</taxon>
        <taxon>Triticinae</taxon>
        <taxon>Aegilops</taxon>
    </lineage>
</organism>
<feature type="domain" description="Poly(A) RNA polymerase mitochondrial-like central palm" evidence="2">
    <location>
        <begin position="168"/>
        <end position="288"/>
    </location>
</feature>
<dbReference type="FunFam" id="3.30.460.10:FF:000046">
    <property type="entry name" value="PAP/OAS1 substrate-binding domain superfamily"/>
    <property type="match status" value="1"/>
</dbReference>
<reference evidence="4" key="4">
    <citation type="submission" date="2019-03" db="UniProtKB">
        <authorList>
            <consortium name="EnsemblPlants"/>
        </authorList>
    </citation>
    <scope>IDENTIFICATION</scope>
</reference>
<evidence type="ECO:0000313" key="4">
    <source>
        <dbReference type="EnsemblPlants" id="AET4Gv20628000.4"/>
    </source>
</evidence>
<feature type="region of interest" description="Disordered" evidence="1">
    <location>
        <begin position="827"/>
        <end position="857"/>
    </location>
</feature>
<feature type="compositionally biased region" description="Basic and acidic residues" evidence="1">
    <location>
        <begin position="955"/>
        <end position="974"/>
    </location>
</feature>
<keyword evidence="5" id="KW-1185">Reference proteome</keyword>
<reference evidence="5" key="2">
    <citation type="journal article" date="2017" name="Nat. Plants">
        <title>The Aegilops tauschii genome reveals multiple impacts of transposons.</title>
        <authorList>
            <person name="Zhao G."/>
            <person name="Zou C."/>
            <person name="Li K."/>
            <person name="Wang K."/>
            <person name="Li T."/>
            <person name="Gao L."/>
            <person name="Zhang X."/>
            <person name="Wang H."/>
            <person name="Yang Z."/>
            <person name="Liu X."/>
            <person name="Jiang W."/>
            <person name="Mao L."/>
            <person name="Kong X."/>
            <person name="Jiao Y."/>
            <person name="Jia J."/>
        </authorList>
    </citation>
    <scope>NUCLEOTIDE SEQUENCE [LARGE SCALE GENOMIC DNA]</scope>
    <source>
        <strain evidence="5">cv. AL8/78</strain>
    </source>
</reference>
<dbReference type="Pfam" id="PF22600">
    <property type="entry name" value="MTPAP-like_central"/>
    <property type="match status" value="1"/>
</dbReference>
<evidence type="ECO:0000256" key="1">
    <source>
        <dbReference type="SAM" id="MobiDB-lite"/>
    </source>
</evidence>
<reference evidence="4" key="5">
    <citation type="journal article" date="2021" name="G3 (Bethesda)">
        <title>Aegilops tauschii genome assembly Aet v5.0 features greater sequence contiguity and improved annotation.</title>
        <authorList>
            <person name="Wang L."/>
            <person name="Zhu T."/>
            <person name="Rodriguez J.C."/>
            <person name="Deal K.R."/>
            <person name="Dubcovsky J."/>
            <person name="McGuire P.E."/>
            <person name="Lux T."/>
            <person name="Spannagl M."/>
            <person name="Mayer K.F.X."/>
            <person name="Baldrich P."/>
            <person name="Meyers B.C."/>
            <person name="Huo N."/>
            <person name="Gu Y.Q."/>
            <person name="Zhou H."/>
            <person name="Devos K.M."/>
            <person name="Bennetzen J.L."/>
            <person name="Unver T."/>
            <person name="Budak H."/>
            <person name="Gulick P.J."/>
            <person name="Galiba G."/>
            <person name="Kalapos B."/>
            <person name="Nelson D.R."/>
            <person name="Li P."/>
            <person name="You F.M."/>
            <person name="Luo M.C."/>
            <person name="Dvorak J."/>
        </authorList>
    </citation>
    <scope>NUCLEOTIDE SEQUENCE [LARGE SCALE GENOMIC DNA]</scope>
    <source>
        <strain evidence="4">cv. AL8/78</strain>
    </source>
</reference>
<feature type="region of interest" description="Disordered" evidence="1">
    <location>
        <begin position="1"/>
        <end position="75"/>
    </location>
</feature>
<feature type="compositionally biased region" description="Polar residues" evidence="1">
    <location>
        <begin position="980"/>
        <end position="999"/>
    </location>
</feature>
<feature type="compositionally biased region" description="Pro residues" evidence="1">
    <location>
        <begin position="35"/>
        <end position="69"/>
    </location>
</feature>
<feature type="domain" description="PAP/OAS1 substrate-binding-related" evidence="3">
    <location>
        <begin position="301"/>
        <end position="493"/>
    </location>
</feature>